<sequence>MASQGPLRDLLARLRAAGLDPTAEDLADALWLARAASGGGAGRPGDARGAAPDRPAPTDADAPASPSGRPEPPDDPDGPGDSPATPPVPLFTPGPDVHGGPGADTPDPSPGDGGSAPTAFPVRAPAAAALPGLLDLQRALHPLRGYRPPTGSGRYRLDEDATADLSARAGVLRPVFRPVERWGTDMQLLLDTSPSMVVWERMFEELRQVCEQIGVFRDVQAHYLHTAPDGGAAIGTSAGGGAPRLRAPGQFRDPTGRRLTLVVSDGVGPLWRSGAAQRMLHGWAGTAPVAVVQPLPPRLWPRTTLSAVPGRLLREPAGGPPGFRPDGYGPGAHPAPGARPVPVLSPTAVALGAWARLLSGTGDVAVRGAAAWLRPDHPPTAAPGPHRQAARSPEEVLRAFTATASPGARRLAAHLAAAPTTLPVMQLVQRALLPGTGPMELAEVLLGGLLWQVPGPVEGPAHGIGAGPHYRFARGVREMLLESLGQDAAANVLHHCSQLVARHFGRGARNFPAWAVARLTSGPAGGAAGGAAGQARALAGEEDDDGGVTSQTSLFAEVPARVVRWFQPAPATEDGAGSLGKAESLLREWRRQRDPALLAQARHYATQALDGAEADAAADADGVRARLALGRTLLALAGTPAVRRDTGARRALLEEAASWLGEAVLRSGPGHPWRARAVLELAAVHHDTWLTTGSLPQLDSAVEVLSGLEPETLPPEERRTRHLRLGRALSARAEAEPVPRARARLVAGSVAELRAACEQSQAAEVPDELRAGALLDFAAALRLHGRTEEALETVSRADELTGRHDENPALRDRLLLIRARSLADAGRPEETDAAYDLIADRAPRDSVRRCEVLAEWGADLLARADAPTASPETVARAEGVLREAFATVPGRSPLFSRLQLLLARALLVRYRRDRFPPDRYEALHLLTEAARRGADAELRSAAWLELGRVQGADDGSAPTRGRADAAASLDASLAEARAAAKDRPSVGVARALHARGELREAEGRPGAALESYREASVEWRRLVAHLDPVPWEEVEATRQRLAGLDGR</sequence>
<keyword evidence="3" id="KW-1185">Reference proteome</keyword>
<dbReference type="NCBIfam" id="NF041121">
    <property type="entry name" value="SAV_2336_NTERM"/>
    <property type="match status" value="1"/>
</dbReference>
<organism evidence="2 3">
    <name type="scientific">Streptomyces chumphonensis</name>
    <dbReference type="NCBI Taxonomy" id="1214925"/>
    <lineage>
        <taxon>Bacteria</taxon>
        <taxon>Bacillati</taxon>
        <taxon>Actinomycetota</taxon>
        <taxon>Actinomycetes</taxon>
        <taxon>Kitasatosporales</taxon>
        <taxon>Streptomycetaceae</taxon>
        <taxon>Streptomyces</taxon>
    </lineage>
</organism>
<dbReference type="Proteomes" id="UP000632289">
    <property type="component" value="Unassembled WGS sequence"/>
</dbReference>
<evidence type="ECO:0000313" key="3">
    <source>
        <dbReference type="Proteomes" id="UP000632289"/>
    </source>
</evidence>
<feature type="compositionally biased region" description="Low complexity" evidence="1">
    <location>
        <begin position="47"/>
        <end position="68"/>
    </location>
</feature>
<protein>
    <submittedName>
        <fullName evidence="2">Tetratricopeptide repeat protein</fullName>
    </submittedName>
</protein>
<proteinExistence type="predicted"/>
<gene>
    <name evidence="2" type="ORF">IF129_19310</name>
</gene>
<dbReference type="EMBL" id="JACXYU010000011">
    <property type="protein sequence ID" value="MBD3933693.1"/>
    <property type="molecule type" value="Genomic_DNA"/>
</dbReference>
<feature type="region of interest" description="Disordered" evidence="1">
    <location>
        <begin position="36"/>
        <end position="120"/>
    </location>
</feature>
<evidence type="ECO:0000256" key="1">
    <source>
        <dbReference type="SAM" id="MobiDB-lite"/>
    </source>
</evidence>
<dbReference type="RefSeq" id="WP_191210990.1">
    <property type="nucleotide sequence ID" value="NZ_BAABKL010000033.1"/>
</dbReference>
<reference evidence="2" key="1">
    <citation type="submission" date="2020-09" db="EMBL/GenBank/DDBJ databases">
        <title>Secondary metabolite and genome analysis of marine Streptomyces chumphonensis KK1-2T.</title>
        <authorList>
            <person name="Phongsopitanun W."/>
            <person name="Kanchanasin P."/>
            <person name="Pittayakhajonwut P."/>
            <person name="Suwanborirux K."/>
            <person name="Tanasupawat S."/>
        </authorList>
    </citation>
    <scope>NUCLEOTIDE SEQUENCE</scope>
    <source>
        <strain evidence="2">KK1-2</strain>
    </source>
</reference>
<accession>A0A927F1F6</accession>
<feature type="region of interest" description="Disordered" evidence="1">
    <location>
        <begin position="311"/>
        <end position="339"/>
    </location>
</feature>
<dbReference type="InterPro" id="IPR047738">
    <property type="entry name" value="SAV_2336-like_N"/>
</dbReference>
<dbReference type="AlphaFoldDB" id="A0A927F1F6"/>
<name>A0A927F1F6_9ACTN</name>
<evidence type="ECO:0000313" key="2">
    <source>
        <dbReference type="EMBL" id="MBD3933693.1"/>
    </source>
</evidence>
<comment type="caution">
    <text evidence="2">The sequence shown here is derived from an EMBL/GenBank/DDBJ whole genome shotgun (WGS) entry which is preliminary data.</text>
</comment>
<feature type="compositionally biased region" description="Low complexity" evidence="1">
    <location>
        <begin position="325"/>
        <end position="339"/>
    </location>
</feature>